<name>A0A1V4I5I3_9CLOT</name>
<dbReference type="AlphaFoldDB" id="A0A1V4I5I3"/>
<evidence type="ECO:0000313" key="1">
    <source>
        <dbReference type="EMBL" id="OPJ55203.1"/>
    </source>
</evidence>
<reference evidence="1 2" key="1">
    <citation type="submission" date="2017-03" db="EMBL/GenBank/DDBJ databases">
        <title>Genome sequence of Clostridium chromiireducens DSM 23318.</title>
        <authorList>
            <person name="Poehlein A."/>
            <person name="Daniel R."/>
        </authorList>
    </citation>
    <scope>NUCLEOTIDE SEQUENCE [LARGE SCALE GENOMIC DNA]</scope>
    <source>
        <strain evidence="1 2">DSM 23318</strain>
    </source>
</reference>
<gene>
    <name evidence="1" type="ORF">CLCHR_47080</name>
</gene>
<proteinExistence type="predicted"/>
<keyword evidence="2" id="KW-1185">Reference proteome</keyword>
<protein>
    <submittedName>
        <fullName evidence="1">Uncharacterized protein</fullName>
    </submittedName>
</protein>
<sequence length="80" mass="9352">MDNDKPMDITDFPKEIVKDMYAIVEYKGTEKESFLYAYPSEIEAYKAAKRVSHNNVSVFKTNIVFHIVDGMKIMYGYEKD</sequence>
<accession>A0A1V4I5I3</accession>
<dbReference type="EMBL" id="MZGT01000129">
    <property type="protein sequence ID" value="OPJ55203.1"/>
    <property type="molecule type" value="Genomic_DNA"/>
</dbReference>
<evidence type="ECO:0000313" key="2">
    <source>
        <dbReference type="Proteomes" id="UP000191056"/>
    </source>
</evidence>
<organism evidence="1 2">
    <name type="scientific">Clostridium chromiireducens</name>
    <dbReference type="NCBI Taxonomy" id="225345"/>
    <lineage>
        <taxon>Bacteria</taxon>
        <taxon>Bacillati</taxon>
        <taxon>Bacillota</taxon>
        <taxon>Clostridia</taxon>
        <taxon>Eubacteriales</taxon>
        <taxon>Clostridiaceae</taxon>
        <taxon>Clostridium</taxon>
    </lineage>
</organism>
<comment type="caution">
    <text evidence="1">The sequence shown here is derived from an EMBL/GenBank/DDBJ whole genome shotgun (WGS) entry which is preliminary data.</text>
</comment>
<dbReference type="RefSeq" id="WP_079442334.1">
    <property type="nucleotide sequence ID" value="NZ_MZGT01000129.1"/>
</dbReference>
<dbReference type="Proteomes" id="UP000191056">
    <property type="component" value="Unassembled WGS sequence"/>
</dbReference>